<dbReference type="Proteomes" id="UP000307440">
    <property type="component" value="Unassembled WGS sequence"/>
</dbReference>
<evidence type="ECO:0000313" key="6">
    <source>
        <dbReference type="EMBL" id="TFK28350.1"/>
    </source>
</evidence>
<feature type="transmembrane region" description="Helical" evidence="5">
    <location>
        <begin position="341"/>
        <end position="363"/>
    </location>
</feature>
<dbReference type="OrthoDB" id="5393181at2759"/>
<dbReference type="STRING" id="230819.A0A5C3L6H6"/>
<name>A0A5C3L6H6_COPMA</name>
<reference evidence="6 7" key="1">
    <citation type="journal article" date="2019" name="Nat. Ecol. Evol.">
        <title>Megaphylogeny resolves global patterns of mushroom evolution.</title>
        <authorList>
            <person name="Varga T."/>
            <person name="Krizsan K."/>
            <person name="Foldi C."/>
            <person name="Dima B."/>
            <person name="Sanchez-Garcia M."/>
            <person name="Sanchez-Ramirez S."/>
            <person name="Szollosi G.J."/>
            <person name="Szarkandi J.G."/>
            <person name="Papp V."/>
            <person name="Albert L."/>
            <person name="Andreopoulos W."/>
            <person name="Angelini C."/>
            <person name="Antonin V."/>
            <person name="Barry K.W."/>
            <person name="Bougher N.L."/>
            <person name="Buchanan P."/>
            <person name="Buyck B."/>
            <person name="Bense V."/>
            <person name="Catcheside P."/>
            <person name="Chovatia M."/>
            <person name="Cooper J."/>
            <person name="Damon W."/>
            <person name="Desjardin D."/>
            <person name="Finy P."/>
            <person name="Geml J."/>
            <person name="Haridas S."/>
            <person name="Hughes K."/>
            <person name="Justo A."/>
            <person name="Karasinski D."/>
            <person name="Kautmanova I."/>
            <person name="Kiss B."/>
            <person name="Kocsube S."/>
            <person name="Kotiranta H."/>
            <person name="LaButti K.M."/>
            <person name="Lechner B.E."/>
            <person name="Liimatainen K."/>
            <person name="Lipzen A."/>
            <person name="Lukacs Z."/>
            <person name="Mihaltcheva S."/>
            <person name="Morgado L.N."/>
            <person name="Niskanen T."/>
            <person name="Noordeloos M.E."/>
            <person name="Ohm R.A."/>
            <person name="Ortiz-Santana B."/>
            <person name="Ovrebo C."/>
            <person name="Racz N."/>
            <person name="Riley R."/>
            <person name="Savchenko A."/>
            <person name="Shiryaev A."/>
            <person name="Soop K."/>
            <person name="Spirin V."/>
            <person name="Szebenyi C."/>
            <person name="Tomsovsky M."/>
            <person name="Tulloss R.E."/>
            <person name="Uehling J."/>
            <person name="Grigoriev I.V."/>
            <person name="Vagvolgyi C."/>
            <person name="Papp T."/>
            <person name="Martin F.M."/>
            <person name="Miettinen O."/>
            <person name="Hibbett D.S."/>
            <person name="Nagy L.G."/>
        </authorList>
    </citation>
    <scope>NUCLEOTIDE SEQUENCE [LARGE SCALE GENOMIC DNA]</scope>
    <source>
        <strain evidence="6 7">CBS 121175</strain>
    </source>
</reference>
<feature type="region of interest" description="Disordered" evidence="4">
    <location>
        <begin position="190"/>
        <end position="210"/>
    </location>
</feature>
<gene>
    <name evidence="6" type="ORF">FA15DRAFT_665313</name>
</gene>
<sequence length="364" mass="38456">MSASARAEARRKAILSRGSDRLAKLTTSARGEDAGAYIETTSSRSTSRSFLGEESNDMPTPKAFTPSPSPSPRPASQSSTSTPSKSTTTATSLNPLDAAGLGGRVTPDPSVWSPEQQQQFIQALMGASAGAPGTGQTPLQSPLGDPEDPIDPTLPPLDNPLAAMLFGNLAQGQGGFPGAQDGSSNPFAFPPGLMNLAQAQQGPGPVQKDKPKTRLQKLMPVVHLLAVWSLLAYFVLWFEPKIYAENGSAAIGGGGTWSRWARLLREHPVGGAVSKVFGVQTVPFFWAFLTVEVLLHSTWIFSKSDAVRPPTLVALALPHLPPPIPSIIINSLKYIRMISAFLDDIAGLIVGLGFIVYFAGLFAS</sequence>
<feature type="transmembrane region" description="Helical" evidence="5">
    <location>
        <begin position="218"/>
        <end position="238"/>
    </location>
</feature>
<evidence type="ECO:0000256" key="2">
    <source>
        <dbReference type="ARBA" id="ARBA00022989"/>
    </source>
</evidence>
<evidence type="ECO:0000256" key="1">
    <source>
        <dbReference type="ARBA" id="ARBA00022692"/>
    </source>
</evidence>
<keyword evidence="7" id="KW-1185">Reference proteome</keyword>
<evidence type="ECO:0000256" key="5">
    <source>
        <dbReference type="SAM" id="Phobius"/>
    </source>
</evidence>
<dbReference type="PANTHER" id="PTHR28263:SF1">
    <property type="entry name" value="GOLGI TO ER TRAFFIC PROTEIN 2"/>
    <property type="match status" value="1"/>
</dbReference>
<feature type="transmembrane region" description="Helical" evidence="5">
    <location>
        <begin position="284"/>
        <end position="302"/>
    </location>
</feature>
<dbReference type="PANTHER" id="PTHR28263">
    <property type="entry name" value="GOLGI TO ER TRAFFIC PROTEIN 2"/>
    <property type="match status" value="1"/>
</dbReference>
<organism evidence="6 7">
    <name type="scientific">Coprinopsis marcescibilis</name>
    <name type="common">Agaric fungus</name>
    <name type="synonym">Psathyrella marcescibilis</name>
    <dbReference type="NCBI Taxonomy" id="230819"/>
    <lineage>
        <taxon>Eukaryota</taxon>
        <taxon>Fungi</taxon>
        <taxon>Dikarya</taxon>
        <taxon>Basidiomycota</taxon>
        <taxon>Agaricomycotina</taxon>
        <taxon>Agaricomycetes</taxon>
        <taxon>Agaricomycetidae</taxon>
        <taxon>Agaricales</taxon>
        <taxon>Agaricineae</taxon>
        <taxon>Psathyrellaceae</taxon>
        <taxon>Coprinopsis</taxon>
    </lineage>
</organism>
<feature type="region of interest" description="Disordered" evidence="4">
    <location>
        <begin position="128"/>
        <end position="158"/>
    </location>
</feature>
<proteinExistence type="predicted"/>
<dbReference type="Pfam" id="PF08690">
    <property type="entry name" value="GET2"/>
    <property type="match status" value="1"/>
</dbReference>
<feature type="region of interest" description="Disordered" evidence="4">
    <location>
        <begin position="1"/>
        <end position="116"/>
    </location>
</feature>
<protein>
    <submittedName>
        <fullName evidence="6">Uncharacterized protein</fullName>
    </submittedName>
</protein>
<feature type="compositionally biased region" description="Low complexity" evidence="4">
    <location>
        <begin position="40"/>
        <end position="49"/>
    </location>
</feature>
<keyword evidence="2 5" id="KW-1133">Transmembrane helix</keyword>
<dbReference type="InterPro" id="IPR028143">
    <property type="entry name" value="Get2/sif1"/>
</dbReference>
<evidence type="ECO:0000256" key="3">
    <source>
        <dbReference type="ARBA" id="ARBA00023136"/>
    </source>
</evidence>
<feature type="compositionally biased region" description="Low complexity" evidence="4">
    <location>
        <begin position="74"/>
        <end position="92"/>
    </location>
</feature>
<keyword evidence="3 5" id="KW-0472">Membrane</keyword>
<evidence type="ECO:0000313" key="7">
    <source>
        <dbReference type="Proteomes" id="UP000307440"/>
    </source>
</evidence>
<evidence type="ECO:0000256" key="4">
    <source>
        <dbReference type="SAM" id="MobiDB-lite"/>
    </source>
</evidence>
<accession>A0A5C3L6H6</accession>
<dbReference type="GO" id="GO:0006890">
    <property type="term" value="P:retrograde vesicle-mediated transport, Golgi to endoplasmic reticulum"/>
    <property type="evidence" value="ECO:0007669"/>
    <property type="project" value="TreeGrafter"/>
</dbReference>
<keyword evidence="1 5" id="KW-0812">Transmembrane</keyword>
<dbReference type="AlphaFoldDB" id="A0A5C3L6H6"/>
<dbReference type="EMBL" id="ML210156">
    <property type="protein sequence ID" value="TFK28350.1"/>
    <property type="molecule type" value="Genomic_DNA"/>
</dbReference>